<dbReference type="GO" id="GO:0016301">
    <property type="term" value="F:kinase activity"/>
    <property type="evidence" value="ECO:0007669"/>
    <property type="project" value="InterPro"/>
</dbReference>
<dbReference type="eggNOG" id="COG4240">
    <property type="taxonomic scope" value="Bacteria"/>
</dbReference>
<sequence>MISTFINKNQLSNDFHKIAEGYFIPLAEEIKAHQLSAKSTYFVGINGSQGSGKSTLSVFLKDYLSETYGTKVVVISLDDFYFSQIERQIVAADVHPLFATRGVPGTHNMRQAKTVMHDLKHHQPTVIPRFNKATDNPHPIPFWTKLPSSVDIVIFEGWCWGVEPQTSKQLKQPVNALEAIEDEQANWRNHVNLQLSLHYRPLYNLMDKWVMLKAPSFEDVYAWRLEQEQKLNVATTHHDKSGIMDEQQIQRFIQHYQRLTEHALKTLPKTCDHVYELNSSRDITAHKLKEAHA</sequence>
<protein>
    <recommendedName>
        <fullName evidence="1">Phosphoribulokinase/uridine kinase domain-containing protein</fullName>
    </recommendedName>
</protein>
<dbReference type="SUPFAM" id="SSF52540">
    <property type="entry name" value="P-loop containing nucleoside triphosphate hydrolases"/>
    <property type="match status" value="1"/>
</dbReference>
<gene>
    <name evidence="2" type="ORF">C427_3013</name>
</gene>
<proteinExistence type="predicted"/>
<dbReference type="InterPro" id="IPR006083">
    <property type="entry name" value="PRK/URK"/>
</dbReference>
<dbReference type="OrthoDB" id="455474at2"/>
<name>K7A8T2_9ALTE</name>
<dbReference type="STRING" id="1129794.C427_3013"/>
<evidence type="ECO:0000313" key="3">
    <source>
        <dbReference type="Proteomes" id="UP000011864"/>
    </source>
</evidence>
<dbReference type="EMBL" id="CP003837">
    <property type="protein sequence ID" value="AGH45122.1"/>
    <property type="molecule type" value="Genomic_DNA"/>
</dbReference>
<dbReference type="Pfam" id="PF00485">
    <property type="entry name" value="PRK"/>
    <property type="match status" value="1"/>
</dbReference>
<dbReference type="Proteomes" id="UP000011864">
    <property type="component" value="Chromosome"/>
</dbReference>
<evidence type="ECO:0000259" key="1">
    <source>
        <dbReference type="Pfam" id="PF00485"/>
    </source>
</evidence>
<dbReference type="AlphaFoldDB" id="K7A8T2"/>
<organism evidence="2 3">
    <name type="scientific">Paraglaciecola psychrophila 170</name>
    <dbReference type="NCBI Taxonomy" id="1129794"/>
    <lineage>
        <taxon>Bacteria</taxon>
        <taxon>Pseudomonadati</taxon>
        <taxon>Pseudomonadota</taxon>
        <taxon>Gammaproteobacteria</taxon>
        <taxon>Alteromonadales</taxon>
        <taxon>Alteromonadaceae</taxon>
        <taxon>Paraglaciecola</taxon>
    </lineage>
</organism>
<dbReference type="RefSeq" id="WP_007640132.1">
    <property type="nucleotide sequence ID" value="NC_020514.1"/>
</dbReference>
<dbReference type="GO" id="GO:0005524">
    <property type="term" value="F:ATP binding"/>
    <property type="evidence" value="ECO:0007669"/>
    <property type="project" value="InterPro"/>
</dbReference>
<accession>K7A8T2</accession>
<dbReference type="PANTHER" id="PTHR10285">
    <property type="entry name" value="URIDINE KINASE"/>
    <property type="match status" value="1"/>
</dbReference>
<dbReference type="KEGG" id="gps:C427_3013"/>
<reference evidence="2 3" key="1">
    <citation type="journal article" date="2013" name="Genome Announc.">
        <title>Complete Genome Sequence of Glaciecola psychrophila Strain 170T.</title>
        <authorList>
            <person name="Yin J."/>
            <person name="Chen J."/>
            <person name="Liu G."/>
            <person name="Yu Y."/>
            <person name="Song L."/>
            <person name="Wang X."/>
            <person name="Qu X."/>
        </authorList>
    </citation>
    <scope>NUCLEOTIDE SEQUENCE [LARGE SCALE GENOMIC DNA]</scope>
    <source>
        <strain evidence="2 3">170</strain>
    </source>
</reference>
<dbReference type="PATRIC" id="fig|1129794.4.peg.2996"/>
<dbReference type="HOGENOM" id="CLU_056986_2_1_6"/>
<evidence type="ECO:0000313" key="2">
    <source>
        <dbReference type="EMBL" id="AGH45122.1"/>
    </source>
</evidence>
<keyword evidence="3" id="KW-1185">Reference proteome</keyword>
<dbReference type="InterPro" id="IPR027417">
    <property type="entry name" value="P-loop_NTPase"/>
</dbReference>
<feature type="domain" description="Phosphoribulokinase/uridine kinase" evidence="1">
    <location>
        <begin position="42"/>
        <end position="158"/>
    </location>
</feature>
<dbReference type="Gene3D" id="3.40.50.300">
    <property type="entry name" value="P-loop containing nucleotide triphosphate hydrolases"/>
    <property type="match status" value="1"/>
</dbReference>